<feature type="non-terminal residue" evidence="5">
    <location>
        <position position="70"/>
    </location>
</feature>
<evidence type="ECO:0000256" key="1">
    <source>
        <dbReference type="ARBA" id="ARBA00022723"/>
    </source>
</evidence>
<sequence>MRSAKLYRYELPMDSGVILREQKLKQREGFVVELTLDGELGRGEIAPLPGFSMETMDDVYSQLVEQLALW</sequence>
<evidence type="ECO:0000313" key="6">
    <source>
        <dbReference type="Proteomes" id="UP000003836"/>
    </source>
</evidence>
<dbReference type="Proteomes" id="UP000003836">
    <property type="component" value="Unassembled WGS sequence"/>
</dbReference>
<keyword evidence="6" id="KW-1185">Reference proteome</keyword>
<feature type="domain" description="OSBS enolase-like N-terminal" evidence="4">
    <location>
        <begin position="1"/>
        <end position="70"/>
    </location>
</feature>
<evidence type="ECO:0000259" key="4">
    <source>
        <dbReference type="Pfam" id="PF21508"/>
    </source>
</evidence>
<reference evidence="5 6" key="1">
    <citation type="journal article" date="2012" name="Int. J. Syst. Evol. Microbiol.">
        <title>Vibrio caribbeanicus sp. nov., isolated from the marine sponge Scleritoderma cyanea.</title>
        <authorList>
            <person name="Hoffmann M."/>
            <person name="Monday S.R."/>
            <person name="Allard M.W."/>
            <person name="Strain E.A."/>
            <person name="Whittaker P."/>
            <person name="Naum M."/>
            <person name="McCarthy P.J."/>
            <person name="Lopez J.V."/>
            <person name="Fischer M."/>
            <person name="Brown E.W."/>
        </authorList>
    </citation>
    <scope>NUCLEOTIDE SEQUENCE [LARGE SCALE GENOMIC DNA]</scope>
    <source>
        <strain evidence="5 6">ATCC 19109</strain>
    </source>
</reference>
<keyword evidence="2" id="KW-0460">Magnesium</keyword>
<dbReference type="Gene3D" id="3.30.390.10">
    <property type="entry name" value="Enolase-like, N-terminal domain"/>
    <property type="match status" value="1"/>
</dbReference>
<dbReference type="InterPro" id="IPR041338">
    <property type="entry name" value="OSBS_N"/>
</dbReference>
<comment type="caution">
    <text evidence="5">The sequence shown here is derived from an EMBL/GenBank/DDBJ whole genome shotgun (WGS) entry which is preliminary data.</text>
</comment>
<gene>
    <name evidence="5" type="ORF">VITU9109_15853</name>
</gene>
<name>A0ABN0DCP5_9VIBR</name>
<evidence type="ECO:0000256" key="2">
    <source>
        <dbReference type="ARBA" id="ARBA00022842"/>
    </source>
</evidence>
<evidence type="ECO:0000313" key="5">
    <source>
        <dbReference type="EMBL" id="EGU51082.1"/>
    </source>
</evidence>
<evidence type="ECO:0000256" key="3">
    <source>
        <dbReference type="ARBA" id="ARBA00023239"/>
    </source>
</evidence>
<keyword evidence="3" id="KW-0456">Lyase</keyword>
<dbReference type="Pfam" id="PF21508">
    <property type="entry name" value="MenC_N"/>
    <property type="match status" value="1"/>
</dbReference>
<accession>A0ABN0DCP5</accession>
<dbReference type="SUPFAM" id="SSF54826">
    <property type="entry name" value="Enolase N-terminal domain-like"/>
    <property type="match status" value="1"/>
</dbReference>
<organism evidence="5 6">
    <name type="scientific">Vibrio tubiashii ATCC 19109</name>
    <dbReference type="NCBI Taxonomy" id="1051646"/>
    <lineage>
        <taxon>Bacteria</taxon>
        <taxon>Pseudomonadati</taxon>
        <taxon>Pseudomonadota</taxon>
        <taxon>Gammaproteobacteria</taxon>
        <taxon>Vibrionales</taxon>
        <taxon>Vibrionaceae</taxon>
        <taxon>Vibrio</taxon>
        <taxon>Vibrio oreintalis group</taxon>
    </lineage>
</organism>
<protein>
    <submittedName>
        <fullName evidence="5">O-succinylbenzoate synthase</fullName>
    </submittedName>
</protein>
<keyword evidence="1" id="KW-0479">Metal-binding</keyword>
<proteinExistence type="predicted"/>
<dbReference type="InterPro" id="IPR029017">
    <property type="entry name" value="Enolase-like_N"/>
</dbReference>
<dbReference type="EMBL" id="AFWI01000175">
    <property type="protein sequence ID" value="EGU51082.1"/>
    <property type="molecule type" value="Genomic_DNA"/>
</dbReference>